<evidence type="ECO:0000256" key="1">
    <source>
        <dbReference type="ARBA" id="ARBA00000085"/>
    </source>
</evidence>
<organism evidence="12">
    <name type="scientific">mine drainage metagenome</name>
    <dbReference type="NCBI Taxonomy" id="410659"/>
    <lineage>
        <taxon>unclassified sequences</taxon>
        <taxon>metagenomes</taxon>
        <taxon>ecological metagenomes</taxon>
    </lineage>
</organism>
<dbReference type="EMBL" id="CABQ01000271">
    <property type="protein sequence ID" value="CBI08769.1"/>
    <property type="molecule type" value="Genomic_DNA"/>
</dbReference>
<dbReference type="EC" id="2.7.13.3" evidence="3"/>
<feature type="transmembrane region" description="Helical" evidence="10">
    <location>
        <begin position="84"/>
        <end position="104"/>
    </location>
</feature>
<dbReference type="CDD" id="cd00082">
    <property type="entry name" value="HisKA"/>
    <property type="match status" value="1"/>
</dbReference>
<sequence length="360" mass="38787">MFAQLCVDVLALSGLLYYGGGSTNPFISLFLLPLVIAAATLPQRYTWGMASLTAACYSALMFYYRPLPHNHHDHNSAFSTHVMGMWLGFFISAVVVAYFVTQMAQAVRSRDKMLARVRENILRNERIVALGIQAAGAAHEMGTPLSTMAVVIGELQHDLAENQTGLRDSLAILDEQVRGCKRILDKILSHAQDSGDITLQAVDSLMTEVLDEWQLLRPTAKYQYSSVETGRAGRLCSSSHTGKPDEVWSAQLNVDTTLRAALMNLLNNAADASPQGIEIVSRCDATHFTLTIVDHGAGLSEEVARQAGSAFFTTKSAGRGLGLFLANATIERLGGTVRLSNNPHGGASTELALPLAGARA</sequence>
<keyword evidence="7" id="KW-0418">Kinase</keyword>
<evidence type="ECO:0000256" key="7">
    <source>
        <dbReference type="ARBA" id="ARBA00022777"/>
    </source>
</evidence>
<evidence type="ECO:0000256" key="8">
    <source>
        <dbReference type="ARBA" id="ARBA00022989"/>
    </source>
</evidence>
<evidence type="ECO:0000256" key="3">
    <source>
        <dbReference type="ARBA" id="ARBA00012438"/>
    </source>
</evidence>
<keyword evidence="8 10" id="KW-1133">Transmembrane helix</keyword>
<dbReference type="InterPro" id="IPR005467">
    <property type="entry name" value="His_kinase_dom"/>
</dbReference>
<dbReference type="PROSITE" id="PS50109">
    <property type="entry name" value="HIS_KIN"/>
    <property type="match status" value="1"/>
</dbReference>
<dbReference type="Gene3D" id="1.10.287.130">
    <property type="match status" value="1"/>
</dbReference>
<dbReference type="InterPro" id="IPR036097">
    <property type="entry name" value="HisK_dim/P_sf"/>
</dbReference>
<evidence type="ECO:0000256" key="5">
    <source>
        <dbReference type="ARBA" id="ARBA00022679"/>
    </source>
</evidence>
<dbReference type="Pfam" id="PF25323">
    <property type="entry name" value="6TM_PilS"/>
    <property type="match status" value="1"/>
</dbReference>
<gene>
    <name evidence="12" type="ORF">CARN6_2278</name>
</gene>
<dbReference type="InterPro" id="IPR003661">
    <property type="entry name" value="HisK_dim/P_dom"/>
</dbReference>
<keyword evidence="5" id="KW-0808">Transferase</keyword>
<dbReference type="SUPFAM" id="SSF55874">
    <property type="entry name" value="ATPase domain of HSP90 chaperone/DNA topoisomerase II/histidine kinase"/>
    <property type="match status" value="1"/>
</dbReference>
<protein>
    <recommendedName>
        <fullName evidence="3">histidine kinase</fullName>
        <ecNumber evidence="3">2.7.13.3</ecNumber>
    </recommendedName>
</protein>
<dbReference type="AlphaFoldDB" id="E6QNE8"/>
<dbReference type="Pfam" id="PF02518">
    <property type="entry name" value="HATPase_c"/>
    <property type="match status" value="1"/>
</dbReference>
<comment type="subcellular location">
    <subcellularLocation>
        <location evidence="2">Membrane</location>
    </subcellularLocation>
</comment>
<keyword evidence="4" id="KW-0597">Phosphoprotein</keyword>
<reference evidence="12" key="1">
    <citation type="submission" date="2009-10" db="EMBL/GenBank/DDBJ databases">
        <title>Diversity of trophic interactions inside an arsenic-rich microbial ecosystem.</title>
        <authorList>
            <person name="Bertin P.N."/>
            <person name="Heinrich-Salmeron A."/>
            <person name="Pelletier E."/>
            <person name="Goulhen-Chollet F."/>
            <person name="Arsene-Ploetze F."/>
            <person name="Gallien S."/>
            <person name="Calteau A."/>
            <person name="Vallenet D."/>
            <person name="Casiot C."/>
            <person name="Chane-Woon-Ming B."/>
            <person name="Giloteaux L."/>
            <person name="Barakat M."/>
            <person name="Bonnefoy V."/>
            <person name="Bruneel O."/>
            <person name="Chandler M."/>
            <person name="Cleiss J."/>
            <person name="Duran R."/>
            <person name="Elbaz-Poulichet F."/>
            <person name="Fonknechten N."/>
            <person name="Lauga B."/>
            <person name="Mornico D."/>
            <person name="Ortet P."/>
            <person name="Schaeffer C."/>
            <person name="Siguier P."/>
            <person name="Alexander Thil Smith A."/>
            <person name="Van Dorsselaer A."/>
            <person name="Weissenbach J."/>
            <person name="Medigue C."/>
            <person name="Le Paslier D."/>
        </authorList>
    </citation>
    <scope>NUCLEOTIDE SEQUENCE</scope>
</reference>
<keyword evidence="6 10" id="KW-0812">Transmembrane</keyword>
<evidence type="ECO:0000259" key="11">
    <source>
        <dbReference type="PROSITE" id="PS50109"/>
    </source>
</evidence>
<evidence type="ECO:0000256" key="6">
    <source>
        <dbReference type="ARBA" id="ARBA00022692"/>
    </source>
</evidence>
<proteinExistence type="predicted"/>
<dbReference type="InterPro" id="IPR036890">
    <property type="entry name" value="HATPase_C_sf"/>
</dbReference>
<dbReference type="InterPro" id="IPR004358">
    <property type="entry name" value="Sig_transdc_His_kin-like_C"/>
</dbReference>
<dbReference type="SMART" id="SM00388">
    <property type="entry name" value="HisKA"/>
    <property type="match status" value="1"/>
</dbReference>
<evidence type="ECO:0000256" key="2">
    <source>
        <dbReference type="ARBA" id="ARBA00004370"/>
    </source>
</evidence>
<dbReference type="SUPFAM" id="SSF47384">
    <property type="entry name" value="Homodimeric domain of signal transducing histidine kinase"/>
    <property type="match status" value="1"/>
</dbReference>
<dbReference type="GO" id="GO:0005886">
    <property type="term" value="C:plasma membrane"/>
    <property type="evidence" value="ECO:0007669"/>
    <property type="project" value="TreeGrafter"/>
</dbReference>
<dbReference type="InterPro" id="IPR050428">
    <property type="entry name" value="TCS_sensor_his_kinase"/>
</dbReference>
<dbReference type="PANTHER" id="PTHR45436">
    <property type="entry name" value="SENSOR HISTIDINE KINASE YKOH"/>
    <property type="match status" value="1"/>
</dbReference>
<dbReference type="InterPro" id="IPR003594">
    <property type="entry name" value="HATPase_dom"/>
</dbReference>
<name>E6QNE8_9ZZZZ</name>
<evidence type="ECO:0000256" key="9">
    <source>
        <dbReference type="ARBA" id="ARBA00023136"/>
    </source>
</evidence>
<comment type="catalytic activity">
    <reaction evidence="1">
        <text>ATP + protein L-histidine = ADP + protein N-phospho-L-histidine.</text>
        <dbReference type="EC" id="2.7.13.3"/>
    </reaction>
</comment>
<evidence type="ECO:0000256" key="4">
    <source>
        <dbReference type="ARBA" id="ARBA00022553"/>
    </source>
</evidence>
<evidence type="ECO:0000313" key="12">
    <source>
        <dbReference type="EMBL" id="CBI08769.1"/>
    </source>
</evidence>
<keyword evidence="9 10" id="KW-0472">Membrane</keyword>
<feature type="domain" description="Histidine kinase" evidence="11">
    <location>
        <begin position="136"/>
        <end position="357"/>
    </location>
</feature>
<dbReference type="PANTHER" id="PTHR45436:SF1">
    <property type="entry name" value="SENSOR PROTEIN QSEC"/>
    <property type="match status" value="1"/>
</dbReference>
<accession>E6QNE8</accession>
<dbReference type="SMART" id="SM00387">
    <property type="entry name" value="HATPase_c"/>
    <property type="match status" value="1"/>
</dbReference>
<evidence type="ECO:0000256" key="10">
    <source>
        <dbReference type="SAM" id="Phobius"/>
    </source>
</evidence>
<dbReference type="GO" id="GO:0000155">
    <property type="term" value="F:phosphorelay sensor kinase activity"/>
    <property type="evidence" value="ECO:0007669"/>
    <property type="project" value="InterPro"/>
</dbReference>
<feature type="transmembrane region" description="Helical" evidence="10">
    <location>
        <begin position="45"/>
        <end position="64"/>
    </location>
</feature>
<dbReference type="PRINTS" id="PR00344">
    <property type="entry name" value="BCTRLSENSOR"/>
</dbReference>
<feature type="transmembrane region" description="Helical" evidence="10">
    <location>
        <begin position="15"/>
        <end position="38"/>
    </location>
</feature>
<dbReference type="Gene3D" id="3.30.565.10">
    <property type="entry name" value="Histidine kinase-like ATPase, C-terminal domain"/>
    <property type="match status" value="1"/>
</dbReference>
<comment type="caution">
    <text evidence="12">The sequence shown here is derived from an EMBL/GenBank/DDBJ whole genome shotgun (WGS) entry which is preliminary data.</text>
</comment>